<dbReference type="OrthoDB" id="135231at2"/>
<dbReference type="InterPro" id="IPR042557">
    <property type="entry name" value="SCO4226"/>
</dbReference>
<accession>A0A1V9FFP4</accession>
<dbReference type="Gene3D" id="3.30.70.3090">
    <property type="entry name" value="ORF SCO4226, nickel-binding ferredoxin-like monomer"/>
    <property type="match status" value="2"/>
</dbReference>
<proteinExistence type="predicted"/>
<dbReference type="AlphaFoldDB" id="A0A1V9FFP4"/>
<reference evidence="2 3" key="1">
    <citation type="submission" date="2016-03" db="EMBL/GenBank/DDBJ databases">
        <title>Niastella vici sp. nov., isolated from farmland soil.</title>
        <authorList>
            <person name="Chen L."/>
            <person name="Wang D."/>
            <person name="Yang S."/>
            <person name="Wang G."/>
        </authorList>
    </citation>
    <scope>NUCLEOTIDE SEQUENCE [LARGE SCALE GENOMIC DNA]</scope>
    <source>
        <strain evidence="2 3">DJ57</strain>
    </source>
</reference>
<sequence length="210" mass="22754">MKVYFIGILFTMVCISASRLCAQTNKRDTLANAKAKHLYIDVHQLGPGKVKLKDVAAAHAKDLAVEGKYGVDFIKYWVDEDKGLVYCLSSATDTAAIKNTHAEAHGLLPNNIFLVTEGQEAALKGSKNLYLDIHELGAGKVTAKDVAGAHQKDLAVQQKYGVNFINYWVDEKNGVVMCLSEASDSSSVINTHKEAHGLLPASVLKVKQGN</sequence>
<gene>
    <name evidence="2" type="ORF">A3860_11340</name>
</gene>
<dbReference type="STRING" id="1703345.A3860_11340"/>
<dbReference type="EMBL" id="LVYD01000124">
    <property type="protein sequence ID" value="OQP57150.1"/>
    <property type="molecule type" value="Genomic_DNA"/>
</dbReference>
<evidence type="ECO:0000313" key="2">
    <source>
        <dbReference type="EMBL" id="OQP57150.1"/>
    </source>
</evidence>
<protein>
    <recommendedName>
        <fullName evidence="4">DUF4242 domain-containing protein</fullName>
    </recommendedName>
</protein>
<dbReference type="InterPro" id="IPR025336">
    <property type="entry name" value="SCO4226-like"/>
</dbReference>
<feature type="signal peptide" evidence="1">
    <location>
        <begin position="1"/>
        <end position="22"/>
    </location>
</feature>
<organism evidence="2 3">
    <name type="scientific">Niastella vici</name>
    <dbReference type="NCBI Taxonomy" id="1703345"/>
    <lineage>
        <taxon>Bacteria</taxon>
        <taxon>Pseudomonadati</taxon>
        <taxon>Bacteroidota</taxon>
        <taxon>Chitinophagia</taxon>
        <taxon>Chitinophagales</taxon>
        <taxon>Chitinophagaceae</taxon>
        <taxon>Niastella</taxon>
    </lineage>
</organism>
<dbReference type="RefSeq" id="WP_081156114.1">
    <property type="nucleotide sequence ID" value="NZ_LVYD01000124.1"/>
</dbReference>
<dbReference type="Proteomes" id="UP000192796">
    <property type="component" value="Unassembled WGS sequence"/>
</dbReference>
<keyword evidence="1" id="KW-0732">Signal</keyword>
<dbReference type="Pfam" id="PF14026">
    <property type="entry name" value="SCO4226-like"/>
    <property type="match status" value="2"/>
</dbReference>
<evidence type="ECO:0008006" key="4">
    <source>
        <dbReference type="Google" id="ProtNLM"/>
    </source>
</evidence>
<evidence type="ECO:0000313" key="3">
    <source>
        <dbReference type="Proteomes" id="UP000192796"/>
    </source>
</evidence>
<name>A0A1V9FFP4_9BACT</name>
<feature type="chain" id="PRO_5013229612" description="DUF4242 domain-containing protein" evidence="1">
    <location>
        <begin position="23"/>
        <end position="210"/>
    </location>
</feature>
<keyword evidence="3" id="KW-1185">Reference proteome</keyword>
<evidence type="ECO:0000256" key="1">
    <source>
        <dbReference type="SAM" id="SignalP"/>
    </source>
</evidence>
<comment type="caution">
    <text evidence="2">The sequence shown here is derived from an EMBL/GenBank/DDBJ whole genome shotgun (WGS) entry which is preliminary data.</text>
</comment>